<protein>
    <submittedName>
        <fullName evidence="6">Putative narbonin</fullName>
    </submittedName>
</protein>
<evidence type="ECO:0000256" key="4">
    <source>
        <dbReference type="RuleBase" id="RU004453"/>
    </source>
</evidence>
<dbReference type="InterPro" id="IPR001223">
    <property type="entry name" value="Glyco_hydro18_cat"/>
</dbReference>
<evidence type="ECO:0000256" key="2">
    <source>
        <dbReference type="ARBA" id="ARBA00023295"/>
    </source>
</evidence>
<accession>Q39486</accession>
<dbReference type="AlphaFoldDB" id="Q39486"/>
<dbReference type="EMBL" id="Z46802">
    <property type="protein sequence ID" value="CAA86823.1"/>
    <property type="molecule type" value="mRNA"/>
</dbReference>
<evidence type="ECO:0000313" key="6">
    <source>
        <dbReference type="EMBL" id="CAA86823.1"/>
    </source>
</evidence>
<reference evidence="6" key="1">
    <citation type="submission" date="1994-11" db="EMBL/GenBank/DDBJ databases">
        <title>A cDNA encoding putative narbonin from Canavalia ensiformis.</title>
        <authorList>
            <person name="Nong V."/>
            <person name="Schlesier B."/>
            <person name="Muentz K."/>
        </authorList>
    </citation>
    <scope>NUCLEOTIDE SEQUENCE</scope>
    <source>
        <tissue evidence="6">Cotyledon</tissue>
    </source>
</reference>
<dbReference type="Gene3D" id="3.20.20.80">
    <property type="entry name" value="Glycosidases"/>
    <property type="match status" value="1"/>
</dbReference>
<dbReference type="PROSITE" id="PS51910">
    <property type="entry name" value="GH18_2"/>
    <property type="match status" value="1"/>
</dbReference>
<evidence type="ECO:0000259" key="5">
    <source>
        <dbReference type="PROSITE" id="PS51910"/>
    </source>
</evidence>
<dbReference type="CAZy" id="GH18">
    <property type="family name" value="Glycoside Hydrolase Family 18"/>
</dbReference>
<dbReference type="PANTHER" id="PTHR46476:SF13">
    <property type="entry name" value="2, PUTATIVE, EXPRESSED-RELATED"/>
    <property type="match status" value="1"/>
</dbReference>
<dbReference type="PANTHER" id="PTHR46476">
    <property type="entry name" value="CHITINASE 2-LIKE"/>
    <property type="match status" value="1"/>
</dbReference>
<comment type="similarity">
    <text evidence="4">Belongs to the glycosyl hydrolase 18 family.</text>
</comment>
<name>Q39486_CANEN</name>
<dbReference type="InterPro" id="IPR001579">
    <property type="entry name" value="Glyco_hydro_18_chit_AS"/>
</dbReference>
<dbReference type="PRINTS" id="PR00551">
    <property type="entry name" value="2SGLOBULIN"/>
</dbReference>
<dbReference type="GO" id="GO:0005975">
    <property type="term" value="P:carbohydrate metabolic process"/>
    <property type="evidence" value="ECO:0007669"/>
    <property type="project" value="InterPro"/>
</dbReference>
<sequence>MPKPIFREYIGVKPDSTTLDDFPPEIIKTDTLEFHFILGFATEKYNQKGNGTGNFEESWRDEFFGPDKVKILKIKHPEVKVVISIGGRDVETPFDPAEQYVWVWKAVKSLKVIIQKYKNESGNLIDGIDINYEYIKSDELFVNCISQVITELKNDDDLNIQVVSIAPSENNASSYLNLYNANPDYINLVDYQFSNQLNPVSTEDAFVDIYKSLVKDYFTHKVLPGFSTDPLDNTNTKITRDIFIGGCTKLKQNSSLPGVFFWNANDSNNGDKPFKVELTLQQLLAKR</sequence>
<organism evidence="6">
    <name type="scientific">Canavalia ensiformis</name>
    <name type="common">Jack bean</name>
    <name type="synonym">Dolichos ensiformis</name>
    <dbReference type="NCBI Taxonomy" id="3823"/>
    <lineage>
        <taxon>Eukaryota</taxon>
        <taxon>Viridiplantae</taxon>
        <taxon>Streptophyta</taxon>
        <taxon>Embryophyta</taxon>
        <taxon>Tracheophyta</taxon>
        <taxon>Spermatophyta</taxon>
        <taxon>Magnoliopsida</taxon>
        <taxon>eudicotyledons</taxon>
        <taxon>Gunneridae</taxon>
        <taxon>Pentapetalae</taxon>
        <taxon>rosids</taxon>
        <taxon>fabids</taxon>
        <taxon>Fabales</taxon>
        <taxon>Fabaceae</taxon>
        <taxon>Papilionoideae</taxon>
        <taxon>50 kb inversion clade</taxon>
        <taxon>NPAAA clade</taxon>
        <taxon>indigoferoid/millettioid clade</taxon>
        <taxon>Phaseoleae</taxon>
        <taxon>Canavalia</taxon>
    </lineage>
</organism>
<dbReference type="InterPro" id="IPR000677">
    <property type="entry name" value="Chitinase-like"/>
</dbReference>
<dbReference type="PROSITE" id="PS01095">
    <property type="entry name" value="GH18_1"/>
    <property type="match status" value="1"/>
</dbReference>
<feature type="domain" description="GH18" evidence="5">
    <location>
        <begin position="4"/>
        <end position="287"/>
    </location>
</feature>
<dbReference type="InterPro" id="IPR017853">
    <property type="entry name" value="GH"/>
</dbReference>
<keyword evidence="2 3" id="KW-0326">Glycosidase</keyword>
<evidence type="ECO:0000256" key="3">
    <source>
        <dbReference type="RuleBase" id="RU000489"/>
    </source>
</evidence>
<dbReference type="Pfam" id="PF00704">
    <property type="entry name" value="Glyco_hydro_18"/>
    <property type="match status" value="1"/>
</dbReference>
<keyword evidence="1 3" id="KW-0378">Hydrolase</keyword>
<dbReference type="CDD" id="cd06544">
    <property type="entry name" value="GH18_narbonin"/>
    <property type="match status" value="1"/>
</dbReference>
<evidence type="ECO:0000256" key="1">
    <source>
        <dbReference type="ARBA" id="ARBA00022801"/>
    </source>
</evidence>
<dbReference type="PIR" id="S49848">
    <property type="entry name" value="S49848"/>
</dbReference>
<proteinExistence type="evidence at transcript level"/>
<dbReference type="SUPFAM" id="SSF51445">
    <property type="entry name" value="(Trans)glycosidases"/>
    <property type="match status" value="1"/>
</dbReference>
<dbReference type="GO" id="GO:0004553">
    <property type="term" value="F:hydrolase activity, hydrolyzing O-glycosyl compounds"/>
    <property type="evidence" value="ECO:0007669"/>
    <property type="project" value="InterPro"/>
</dbReference>